<dbReference type="Proteomes" id="UP001605036">
    <property type="component" value="Unassembled WGS sequence"/>
</dbReference>
<dbReference type="InterPro" id="IPR044159">
    <property type="entry name" value="IQM"/>
</dbReference>
<comment type="caution">
    <text evidence="6">The sequence shown here is derived from an EMBL/GenBank/DDBJ whole genome shotgun (WGS) entry which is preliminary data.</text>
</comment>
<feature type="compositionally biased region" description="Polar residues" evidence="5">
    <location>
        <begin position="165"/>
        <end position="183"/>
    </location>
</feature>
<evidence type="ECO:0000256" key="5">
    <source>
        <dbReference type="SAM" id="MobiDB-lite"/>
    </source>
</evidence>
<sequence length="198" mass="22072">MFVGKLAVYLQRVACTAGWIQAEREQYEVIVEHGKLLYKRSTEPVNSTKGDKWIFVMSTSGVLYVGKKERGNLQHSSFLVGAAVTSAGRLRVKDGIIKRIEAHSGHYRPTHENFNQLISLLESRGADLSATKIEYSSKEMMKSSKSFNGLQVDVNRGEADKDALQTPSPQLTSQKSLSPQKSMDATDGQCKWGDECWK</sequence>
<evidence type="ECO:0000313" key="7">
    <source>
        <dbReference type="Proteomes" id="UP001605036"/>
    </source>
</evidence>
<dbReference type="GO" id="GO:0005634">
    <property type="term" value="C:nucleus"/>
    <property type="evidence" value="ECO:0007669"/>
    <property type="project" value="UniProtKB-SubCell"/>
</dbReference>
<keyword evidence="3" id="KW-0963">Cytoplasm</keyword>
<gene>
    <name evidence="6" type="ORF">R1flu_016783</name>
</gene>
<feature type="region of interest" description="Disordered" evidence="5">
    <location>
        <begin position="159"/>
        <end position="198"/>
    </location>
</feature>
<reference evidence="6 7" key="1">
    <citation type="submission" date="2024-09" db="EMBL/GenBank/DDBJ databases">
        <title>Chromosome-scale assembly of Riccia fluitans.</title>
        <authorList>
            <person name="Paukszto L."/>
            <person name="Sawicki J."/>
            <person name="Karawczyk K."/>
            <person name="Piernik-Szablinska J."/>
            <person name="Szczecinska M."/>
            <person name="Mazdziarz M."/>
        </authorList>
    </citation>
    <scope>NUCLEOTIDE SEQUENCE [LARGE SCALE GENOMIC DNA]</scope>
    <source>
        <strain evidence="6">Rf_01</strain>
        <tissue evidence="6">Aerial parts of the thallus</tissue>
    </source>
</reference>
<evidence type="ECO:0000313" key="6">
    <source>
        <dbReference type="EMBL" id="KAL2632097.1"/>
    </source>
</evidence>
<evidence type="ECO:0000256" key="1">
    <source>
        <dbReference type="ARBA" id="ARBA00004123"/>
    </source>
</evidence>
<evidence type="ECO:0000256" key="2">
    <source>
        <dbReference type="ARBA" id="ARBA00004496"/>
    </source>
</evidence>
<dbReference type="EMBL" id="JBHFFA010000004">
    <property type="protein sequence ID" value="KAL2632097.1"/>
    <property type="molecule type" value="Genomic_DNA"/>
</dbReference>
<dbReference type="GO" id="GO:0005737">
    <property type="term" value="C:cytoplasm"/>
    <property type="evidence" value="ECO:0007669"/>
    <property type="project" value="UniProtKB-SubCell"/>
</dbReference>
<protein>
    <submittedName>
        <fullName evidence="6">Uncharacterized protein</fullName>
    </submittedName>
</protein>
<dbReference type="PANTHER" id="PTHR31250">
    <property type="entry name" value="IQ DOMAIN-CONTAINING PROTEIN IQM3"/>
    <property type="match status" value="1"/>
</dbReference>
<keyword evidence="7" id="KW-1185">Reference proteome</keyword>
<dbReference type="PANTHER" id="PTHR31250:SF27">
    <property type="entry name" value="IQ DOMAIN-CONTAINING PROTEIN IQM5"/>
    <property type="match status" value="1"/>
</dbReference>
<evidence type="ECO:0000256" key="3">
    <source>
        <dbReference type="ARBA" id="ARBA00022490"/>
    </source>
</evidence>
<comment type="subcellular location">
    <subcellularLocation>
        <location evidence="2">Cytoplasm</location>
    </subcellularLocation>
    <subcellularLocation>
        <location evidence="1">Nucleus</location>
    </subcellularLocation>
</comment>
<accession>A0ABD1YQV2</accession>
<organism evidence="6 7">
    <name type="scientific">Riccia fluitans</name>
    <dbReference type="NCBI Taxonomy" id="41844"/>
    <lineage>
        <taxon>Eukaryota</taxon>
        <taxon>Viridiplantae</taxon>
        <taxon>Streptophyta</taxon>
        <taxon>Embryophyta</taxon>
        <taxon>Marchantiophyta</taxon>
        <taxon>Marchantiopsida</taxon>
        <taxon>Marchantiidae</taxon>
        <taxon>Marchantiales</taxon>
        <taxon>Ricciaceae</taxon>
        <taxon>Riccia</taxon>
    </lineage>
</organism>
<dbReference type="AlphaFoldDB" id="A0ABD1YQV2"/>
<name>A0ABD1YQV2_9MARC</name>
<keyword evidence="4" id="KW-0539">Nucleus</keyword>
<proteinExistence type="predicted"/>
<evidence type="ECO:0000256" key="4">
    <source>
        <dbReference type="ARBA" id="ARBA00023242"/>
    </source>
</evidence>